<evidence type="ECO:0000256" key="1">
    <source>
        <dbReference type="SAM" id="Phobius"/>
    </source>
</evidence>
<feature type="transmembrane region" description="Helical" evidence="1">
    <location>
        <begin position="110"/>
        <end position="132"/>
    </location>
</feature>
<feature type="transmembrane region" description="Helical" evidence="1">
    <location>
        <begin position="174"/>
        <end position="192"/>
    </location>
</feature>
<protein>
    <recommendedName>
        <fullName evidence="4">ABC transporter, permease protein</fullName>
    </recommendedName>
</protein>
<dbReference type="Proteomes" id="UP000291213">
    <property type="component" value="Unassembled WGS sequence"/>
</dbReference>
<keyword evidence="1" id="KW-0472">Membrane</keyword>
<evidence type="ECO:0000313" key="3">
    <source>
        <dbReference type="Proteomes" id="UP000291213"/>
    </source>
</evidence>
<dbReference type="AlphaFoldDB" id="A0A401H9W7"/>
<evidence type="ECO:0008006" key="4">
    <source>
        <dbReference type="Google" id="ProtNLM"/>
    </source>
</evidence>
<feature type="transmembrane region" description="Helical" evidence="1">
    <location>
        <begin position="224"/>
        <end position="245"/>
    </location>
</feature>
<evidence type="ECO:0000313" key="2">
    <source>
        <dbReference type="EMBL" id="GBF09194.1"/>
    </source>
</evidence>
<accession>A0A401H9W7</accession>
<proteinExistence type="predicted"/>
<dbReference type="EMBL" id="BDMD01000047">
    <property type="protein sequence ID" value="GBF09194.1"/>
    <property type="molecule type" value="Genomic_DNA"/>
</dbReference>
<sequence>MTRPGMLKRAGIVALVDLMDTLKPPGLDVLAIIVGSLASVLVVIQPFTSASYMLSYALDPTLFAATIFLALRGAAGITGMVENGLLQLIASYPIGRLHLAIALYTSRVLVPSLAILGAPTVAVAIVMMPVALGSPLEYLATFTAYTVQAVMYGSFFMLIALASRSPGTSGILSVAFYFAYIVVASTLLYLLGRVTGREMLVELATASYLPGVAILHYGGGEIQAWQPLLVPLLAISAAAASILYFTRRLEP</sequence>
<gene>
    <name evidence="2" type="ORF">apy_09190</name>
</gene>
<feature type="transmembrane region" description="Helical" evidence="1">
    <location>
        <begin position="139"/>
        <end position="162"/>
    </location>
</feature>
<keyword evidence="1" id="KW-1133">Transmembrane helix</keyword>
<name>A0A401H9W7_AERPX</name>
<comment type="caution">
    <text evidence="2">The sequence shown here is derived from an EMBL/GenBank/DDBJ whole genome shotgun (WGS) entry which is preliminary data.</text>
</comment>
<keyword evidence="1" id="KW-0812">Transmembrane</keyword>
<dbReference type="OrthoDB" id="375697at2157"/>
<reference evidence="2 3" key="1">
    <citation type="submission" date="2017-02" db="EMBL/GenBank/DDBJ databases">
        <title>isolation and characterization of a novel temperate virus Aeropyrum globular virus 1 infecting hyperthermophilic archaeon Aeropyrum.</title>
        <authorList>
            <person name="Yumiya M."/>
            <person name="Yoshida T."/>
            <person name="Sako Y."/>
        </authorList>
    </citation>
    <scope>NUCLEOTIDE SEQUENCE [LARGE SCALE GENOMIC DNA]</scope>
    <source>
        <strain evidence="2 3">YK1-12-2013</strain>
    </source>
</reference>
<organism evidence="2 3">
    <name type="scientific">Aeropyrum pernix</name>
    <dbReference type="NCBI Taxonomy" id="56636"/>
    <lineage>
        <taxon>Archaea</taxon>
        <taxon>Thermoproteota</taxon>
        <taxon>Thermoprotei</taxon>
        <taxon>Desulfurococcales</taxon>
        <taxon>Desulfurococcaceae</taxon>
        <taxon>Aeropyrum</taxon>
    </lineage>
</organism>
<dbReference type="RefSeq" id="WP_131160189.1">
    <property type="nucleotide sequence ID" value="NZ_BDMD01000047.1"/>
</dbReference>
<feature type="transmembrane region" description="Helical" evidence="1">
    <location>
        <begin position="29"/>
        <end position="47"/>
    </location>
</feature>